<evidence type="ECO:0000313" key="3">
    <source>
        <dbReference type="Proteomes" id="UP000244140"/>
    </source>
</evidence>
<evidence type="ECO:0000313" key="1">
    <source>
        <dbReference type="EMBL" id="ACY95582.1"/>
    </source>
</evidence>
<reference evidence="2 3" key="2">
    <citation type="submission" date="2018-04" db="EMBL/GenBank/DDBJ databases">
        <authorList>
            <person name="Van Tyne D."/>
        </authorList>
    </citation>
    <scope>NUCLEOTIDE SEQUENCE [LARGE SCALE GENOMIC DNA]</scope>
    <source>
        <strain evidence="2 3">B2535</strain>
    </source>
</reference>
<dbReference type="AlphaFoldDB" id="D1LHJ4"/>
<proteinExistence type="predicted"/>
<sequence length="264" mass="30976">MNFKEEVISIYKSISLKVFNAVPNDGNKVDVHDLVIKSLYVDLVDKVETINYLYKVGVTNNIGMIFRSFLEVYMYLSFILEKNTKERGRACFYWQKYVTVKNLKNKFNHLSASEKEEYVNEINDTLQKRNNSAYQDLDSYELYITEKINNCFTNPMKLSKRRNWFNEDGEHQNIRSLFEYMGKESEYDDFYSRYSASSHGLSVLGQISVSPQMLAIRPFDDKSIILPMLNGKIFDITNKVIAYYQLNEVLNLDVQKIKNIIQNS</sequence>
<evidence type="ECO:0000313" key="2">
    <source>
        <dbReference type="EMBL" id="PTN72681.1"/>
    </source>
</evidence>
<reference evidence="1" key="1">
    <citation type="submission" date="2009-09" db="EMBL/GenBank/DDBJ databases">
        <title>A novel conjugative plasmid from Enterococcus faecalis E99 confers resistance to ultraviolet radiation.</title>
        <authorList>
            <person name="Coburn P.S."/>
            <person name="Baghdayan A.S."/>
            <person name="Craig N."/>
            <person name="Burroughs A."/>
            <person name="Tendolkar P."/>
            <person name="Miller K."/>
            <person name="Najar F.Z."/>
            <person name="Shankar N."/>
        </authorList>
    </citation>
    <scope>NUCLEOTIDE SEQUENCE</scope>
    <source>
        <strain evidence="1">E99</strain>
        <plasmid evidence="1">pBEE99</plasmid>
    </source>
</reference>
<dbReference type="InterPro" id="IPR043733">
    <property type="entry name" value="DUF5677"/>
</dbReference>
<dbReference type="EMBL" id="GU046453">
    <property type="protein sequence ID" value="ACY95582.1"/>
    <property type="molecule type" value="Genomic_DNA"/>
</dbReference>
<organism evidence="1">
    <name type="scientific">Enterococcus faecalis</name>
    <name type="common">Streptococcus faecalis</name>
    <dbReference type="NCBI Taxonomy" id="1351"/>
    <lineage>
        <taxon>Bacteria</taxon>
        <taxon>Bacillati</taxon>
        <taxon>Bacillota</taxon>
        <taxon>Bacilli</taxon>
        <taxon>Lactobacillales</taxon>
        <taxon>Enterococcaceae</taxon>
        <taxon>Enterococcus</taxon>
    </lineage>
</organism>
<dbReference type="RefSeq" id="WP_010715724.1">
    <property type="nucleotide sequence ID" value="NZ_CABGHP010000014.1"/>
</dbReference>
<dbReference type="Proteomes" id="UP000244140">
    <property type="component" value="Unassembled WGS sequence"/>
</dbReference>
<protein>
    <submittedName>
        <fullName evidence="1">Uncharacterized protein</fullName>
    </submittedName>
</protein>
<dbReference type="EMBL" id="PZZH01000003">
    <property type="protein sequence ID" value="PTN72681.1"/>
    <property type="molecule type" value="Genomic_DNA"/>
</dbReference>
<gene>
    <name evidence="2" type="ORF">DAI13_17125</name>
</gene>
<keyword evidence="1" id="KW-0614">Plasmid</keyword>
<name>D1LHJ4_ENTFL</name>
<accession>D1LHJ4</accession>
<dbReference type="Pfam" id="PF18928">
    <property type="entry name" value="DUF5677"/>
    <property type="match status" value="1"/>
</dbReference>
<geneLocation type="plasmid" evidence="1">
    <name>pBEE99</name>
</geneLocation>